<dbReference type="GO" id="GO:0043531">
    <property type="term" value="F:ADP binding"/>
    <property type="evidence" value="ECO:0007669"/>
    <property type="project" value="InterPro"/>
</dbReference>
<dbReference type="Pfam" id="PF13424">
    <property type="entry name" value="TPR_12"/>
    <property type="match status" value="4"/>
</dbReference>
<comment type="caution">
    <text evidence="2">Lacks conserved residue(s) required for the propagation of feature annotation.</text>
</comment>
<dbReference type="PROSITE" id="PS51635">
    <property type="entry name" value="PNPLA"/>
    <property type="match status" value="1"/>
</dbReference>
<feature type="short sequence motif" description="GXGXXG" evidence="2">
    <location>
        <begin position="21"/>
        <end position="26"/>
    </location>
</feature>
<evidence type="ECO:0000259" key="3">
    <source>
        <dbReference type="PROSITE" id="PS51635"/>
    </source>
</evidence>
<dbReference type="Gene3D" id="3.40.50.300">
    <property type="entry name" value="P-loop containing nucleotide triphosphate hydrolases"/>
    <property type="match status" value="1"/>
</dbReference>
<dbReference type="PANTHER" id="PTHR46082:SF6">
    <property type="entry name" value="AAA+ ATPASE DOMAIN-CONTAINING PROTEIN-RELATED"/>
    <property type="match status" value="1"/>
</dbReference>
<dbReference type="VEuPathDB" id="FungiDB:M747DRAFT_283965"/>
<dbReference type="SUPFAM" id="SSF52151">
    <property type="entry name" value="FabD/lysophospholipase-like"/>
    <property type="match status" value="1"/>
</dbReference>
<dbReference type="SMART" id="SM00028">
    <property type="entry name" value="TPR"/>
    <property type="match status" value="6"/>
</dbReference>
<evidence type="ECO:0000313" key="4">
    <source>
        <dbReference type="EMBL" id="TPR08278.1"/>
    </source>
</evidence>
<feature type="active site" description="Proton acceptor" evidence="2">
    <location>
        <position position="220"/>
    </location>
</feature>
<dbReference type="Gene3D" id="3.40.1090.10">
    <property type="entry name" value="Cytosolic phospholipase A2 catalytic domain"/>
    <property type="match status" value="1"/>
</dbReference>
<dbReference type="GO" id="GO:0016301">
    <property type="term" value="F:kinase activity"/>
    <property type="evidence" value="ECO:0007669"/>
    <property type="project" value="UniProtKB-KW"/>
</dbReference>
<protein>
    <submittedName>
        <fullName evidence="4">Pyruvate kinase</fullName>
    </submittedName>
</protein>
<dbReference type="GO" id="GO:0016787">
    <property type="term" value="F:hydrolase activity"/>
    <property type="evidence" value="ECO:0007669"/>
    <property type="project" value="UniProtKB-UniRule"/>
</dbReference>
<keyword evidence="2" id="KW-0442">Lipid degradation</keyword>
<dbReference type="Pfam" id="PF13401">
    <property type="entry name" value="AAA_22"/>
    <property type="match status" value="1"/>
</dbReference>
<dbReference type="VEuPathDB" id="FungiDB:ATCC64974_49520"/>
<feature type="short sequence motif" description="GXSXG" evidence="2">
    <location>
        <begin position="61"/>
        <end position="65"/>
    </location>
</feature>
<feature type="active site" description="Nucleophile" evidence="2">
    <location>
        <position position="63"/>
    </location>
</feature>
<evidence type="ECO:0000256" key="2">
    <source>
        <dbReference type="PROSITE-ProRule" id="PRU01161"/>
    </source>
</evidence>
<feature type="domain" description="PNPLA" evidence="3">
    <location>
        <begin position="17"/>
        <end position="233"/>
    </location>
</feature>
<dbReference type="InterPro" id="IPR049945">
    <property type="entry name" value="AAA_22"/>
</dbReference>
<evidence type="ECO:0000256" key="1">
    <source>
        <dbReference type="ARBA" id="ARBA00023098"/>
    </source>
</evidence>
<organism evidence="4 5">
    <name type="scientific">Aspergillus niger</name>
    <dbReference type="NCBI Taxonomy" id="5061"/>
    <lineage>
        <taxon>Eukaryota</taxon>
        <taxon>Fungi</taxon>
        <taxon>Dikarya</taxon>
        <taxon>Ascomycota</taxon>
        <taxon>Pezizomycotina</taxon>
        <taxon>Eurotiomycetes</taxon>
        <taxon>Eurotiomycetidae</taxon>
        <taxon>Eurotiales</taxon>
        <taxon>Aspergillaceae</taxon>
        <taxon>Aspergillus</taxon>
        <taxon>Aspergillus subgen. Circumdati</taxon>
    </lineage>
</organism>
<dbReference type="Pfam" id="PF13374">
    <property type="entry name" value="TPR_10"/>
    <property type="match status" value="1"/>
</dbReference>
<keyword evidence="4" id="KW-0808">Transferase</keyword>
<dbReference type="CDD" id="cd07216">
    <property type="entry name" value="Pat17_PNPLA8_PNPLA9_like3"/>
    <property type="match status" value="1"/>
</dbReference>
<proteinExistence type="predicted"/>
<dbReference type="PANTHER" id="PTHR46082">
    <property type="entry name" value="ATP/GTP-BINDING PROTEIN-RELATED"/>
    <property type="match status" value="1"/>
</dbReference>
<gene>
    <name evidence="4" type="ORF">CAN33_0018040</name>
</gene>
<keyword evidence="2" id="KW-0378">Hydrolase</keyword>
<dbReference type="SUPFAM" id="SSF52540">
    <property type="entry name" value="P-loop containing nucleoside triphosphate hydrolases"/>
    <property type="match status" value="1"/>
</dbReference>
<dbReference type="InterPro" id="IPR002641">
    <property type="entry name" value="PNPLA_dom"/>
</dbReference>
<dbReference type="VEuPathDB" id="FungiDB:ASPNIDRAFT2_1144240"/>
<sequence length="1222" mass="136668">MESTVSSRGRSEPLRILSLDGGGIRGISSLLILEKIMEKIRDVKHLDRVPRPCDHFDLVGGTSTGGIIAIMLGRLGMTVDECIRAYRKVAQQAFTPKRTSILPASPRGAFSAQALEEAIKETVREFCTDGECVTRRRQGHPTTGTCPHSNLAFRDQACTKTVILAITKSNVDAKPTLFETYDTSADLDECTIWQVARATSAATTFFKPIKVGRDDIEFIDAGFGYNNPCDELIKEARRVFPGHQELQVLSIGTGLGDVVNIRDTRLSIIDALKKMATSSKKVATSLDDRFGDGGQYFRFNVDRGLEDITLSDWEKASTISAHTRNYLSEQTRAIEKFVDVSTRAGVLSADRSGIEQTYTDRSKIQQASWAQSRVANHTVATGGDHRESHSYSQSRAHYVIPSIANRHFTGRVDTLNSLKHRIFIQKETPKVALFGLGGVGKTQVALQLACWAKEHMPGHSIFWVPALSEGSFKQAYSEIVRQLAIHKATDDETVLELVQRYLSSEAAGPWLLIVDNADDIDLLFGSADIPGGLYEYLPVSRRGVMLLTTRSREVAVSFAEKDIIEIQKMMPAEANAFVQKVMGKDLLCDQETTTQLLEELNLLPLAITQAAAYMNRTNISTSRYLELMHGTEHDRIGLMSRHFHDRTRYPGLQDAVATTWLISFNRIRESDAAAAELLAFISFIEPKAIPRSLFPPLDSEEQMEFAIGTLCGYAFMTKREDGKIFDMHSLVQLATRLWVQKEGDTQRILKSTTRHMAMAFPPSGWTNRELWRAYLPHALKLLWRNEALHIEERYDLCFKVGMCLLEDGRTKDAIRCFKEDLSWKERCLDNEHPWRLRTQHELARAYQADGQIKSAVDLLEHVVAIRQKILTEENISRLNSQHELARAYQADGQTRRAVELFEYVVAVRKRTLAEDHKYQLSSQHELARAYQADGQIKKAVKLLEYVVTVRKRTITEDHPDLLLSQQVLATVYHSDGQTRKAVELLEHVVAIRQNTLDQEHPSRLASQHQLAGVYQADGQIQKALGLLEYVVTVRERSLAEGHPSRLASQHVLARAYQAVGQIKKAVGLLEHVVTVREKMLAEGHPDRLASQHVLAGAYQADGQIKRAVRLLEHVVAIREKTLAEGHPDRLASQHVLAAAYEADGHTKKAGELLEQGVAIRKKVLSGEHSSRLAKAQEDATLRAAIENQNRSVYITFGGQNTGYQIGVKNGSITGPLGAKRQP</sequence>
<dbReference type="Pfam" id="PF01734">
    <property type="entry name" value="Patatin"/>
    <property type="match status" value="1"/>
</dbReference>
<dbReference type="InterPro" id="IPR053137">
    <property type="entry name" value="NLR-like"/>
</dbReference>
<dbReference type="AlphaFoldDB" id="A0A505I968"/>
<dbReference type="SUPFAM" id="SSF48452">
    <property type="entry name" value="TPR-like"/>
    <property type="match status" value="3"/>
</dbReference>
<dbReference type="InterPro" id="IPR027417">
    <property type="entry name" value="P-loop_NTPase"/>
</dbReference>
<dbReference type="InterPro" id="IPR016035">
    <property type="entry name" value="Acyl_Trfase/lysoPLipase"/>
</dbReference>
<dbReference type="VEuPathDB" id="FungiDB:An05g00440"/>
<dbReference type="EMBL" id="NKJJ02000007">
    <property type="protein sequence ID" value="TPR08278.1"/>
    <property type="molecule type" value="Genomic_DNA"/>
</dbReference>
<dbReference type="GO" id="GO:0016042">
    <property type="term" value="P:lipid catabolic process"/>
    <property type="evidence" value="ECO:0007669"/>
    <property type="project" value="UniProtKB-UniRule"/>
</dbReference>
<dbReference type="VEuPathDB" id="FungiDB:M747DRAFT_296311"/>
<comment type="caution">
    <text evidence="4">The sequence shown here is derived from an EMBL/GenBank/DDBJ whole genome shotgun (WGS) entry which is preliminary data.</text>
</comment>
<dbReference type="InterPro" id="IPR011990">
    <property type="entry name" value="TPR-like_helical_dom_sf"/>
</dbReference>
<dbReference type="GO" id="GO:0046486">
    <property type="term" value="P:glycerolipid metabolic process"/>
    <property type="evidence" value="ECO:0007669"/>
    <property type="project" value="UniProtKB-ARBA"/>
</dbReference>
<accession>A0A505I968</accession>
<keyword evidence="1 2" id="KW-0443">Lipid metabolism</keyword>
<keyword evidence="4" id="KW-0670">Pyruvate</keyword>
<reference evidence="5" key="1">
    <citation type="submission" date="2018-10" db="EMBL/GenBank/DDBJ databases">
        <title>FDA dAtabase for Regulatory Grade micrObial Sequences (FDA-ARGOS): Supporting development and validation of Infectious Disease Dx tests.</title>
        <authorList>
            <person name="Kerrigan L."/>
            <person name="Tallon L."/>
            <person name="Sadzewicz L."/>
            <person name="Sengamalay N."/>
            <person name="Ott S."/>
            <person name="Godinez A."/>
            <person name="Nagaraj S."/>
            <person name="Vavikolanu K."/>
            <person name="Nadendla S."/>
            <person name="George J."/>
            <person name="Sichtig H."/>
        </authorList>
    </citation>
    <scope>NUCLEOTIDE SEQUENCE [LARGE SCALE GENOMIC DNA]</scope>
    <source>
        <strain evidence="5">FDAARGOS_311</strain>
    </source>
</reference>
<name>A0A505I968_ASPNG</name>
<keyword evidence="4" id="KW-0418">Kinase</keyword>
<dbReference type="VEuPathDB" id="FungiDB:ASPNIDRAFT2_181216"/>
<dbReference type="InterPro" id="IPR019734">
    <property type="entry name" value="TPR_rpt"/>
</dbReference>
<dbReference type="VEuPathDB" id="FungiDB:ASPNIDRAFT2_1103225"/>
<evidence type="ECO:0000313" key="5">
    <source>
        <dbReference type="Proteomes" id="UP000197666"/>
    </source>
</evidence>
<dbReference type="Proteomes" id="UP000197666">
    <property type="component" value="Unassembled WGS sequence"/>
</dbReference>
<dbReference type="Gene3D" id="1.25.40.10">
    <property type="entry name" value="Tetratricopeptide repeat domain"/>
    <property type="match status" value="3"/>
</dbReference>
<dbReference type="VEuPathDB" id="FungiDB:An03g03030"/>